<dbReference type="InterPro" id="IPR050249">
    <property type="entry name" value="Pseudomonas-type_ThrB"/>
</dbReference>
<name>A0ABV8NPD9_9SPHI</name>
<dbReference type="EMBL" id="JBHSBY010000124">
    <property type="protein sequence ID" value="MFC4197673.1"/>
    <property type="molecule type" value="Genomic_DNA"/>
</dbReference>
<evidence type="ECO:0000259" key="1">
    <source>
        <dbReference type="Pfam" id="PF01636"/>
    </source>
</evidence>
<proteinExistence type="predicted"/>
<keyword evidence="3" id="KW-1185">Reference proteome</keyword>
<dbReference type="Gene3D" id="3.90.1200.10">
    <property type="match status" value="1"/>
</dbReference>
<protein>
    <submittedName>
        <fullName evidence="2">Phosphotransferase enzyme family protein</fullName>
    </submittedName>
</protein>
<dbReference type="PANTHER" id="PTHR21064">
    <property type="entry name" value="AMINOGLYCOSIDE PHOSPHOTRANSFERASE DOMAIN-CONTAINING PROTEIN-RELATED"/>
    <property type="match status" value="1"/>
</dbReference>
<accession>A0ABV8NPD9</accession>
<dbReference type="Proteomes" id="UP001595792">
    <property type="component" value="Unassembled WGS sequence"/>
</dbReference>
<reference evidence="3" key="1">
    <citation type="journal article" date="2019" name="Int. J. Syst. Evol. Microbiol.">
        <title>The Global Catalogue of Microorganisms (GCM) 10K type strain sequencing project: providing services to taxonomists for standard genome sequencing and annotation.</title>
        <authorList>
            <consortium name="The Broad Institute Genomics Platform"/>
            <consortium name="The Broad Institute Genome Sequencing Center for Infectious Disease"/>
            <person name="Wu L."/>
            <person name="Ma J."/>
        </authorList>
    </citation>
    <scope>NUCLEOTIDE SEQUENCE [LARGE SCALE GENOMIC DNA]</scope>
    <source>
        <strain evidence="3">CCM 8689</strain>
    </source>
</reference>
<dbReference type="Pfam" id="PF01636">
    <property type="entry name" value="APH"/>
    <property type="match status" value="1"/>
</dbReference>
<feature type="domain" description="Aminoglycoside phosphotransferase" evidence="1">
    <location>
        <begin position="17"/>
        <end position="243"/>
    </location>
</feature>
<evidence type="ECO:0000313" key="2">
    <source>
        <dbReference type="EMBL" id="MFC4197673.1"/>
    </source>
</evidence>
<dbReference type="RefSeq" id="WP_378961309.1">
    <property type="nucleotide sequence ID" value="NZ_JBHRXC010000016.1"/>
</dbReference>
<comment type="caution">
    <text evidence="2">The sequence shown here is derived from an EMBL/GenBank/DDBJ whole genome shotgun (WGS) entry which is preliminary data.</text>
</comment>
<evidence type="ECO:0000313" key="3">
    <source>
        <dbReference type="Proteomes" id="UP001595792"/>
    </source>
</evidence>
<organism evidence="2 3">
    <name type="scientific">Pedobacter jamesrossensis</name>
    <dbReference type="NCBI Taxonomy" id="1908238"/>
    <lineage>
        <taxon>Bacteria</taxon>
        <taxon>Pseudomonadati</taxon>
        <taxon>Bacteroidota</taxon>
        <taxon>Sphingobacteriia</taxon>
        <taxon>Sphingobacteriales</taxon>
        <taxon>Sphingobacteriaceae</taxon>
        <taxon>Pedobacter</taxon>
    </lineage>
</organism>
<dbReference type="PANTHER" id="PTHR21064:SF5">
    <property type="entry name" value="SLR1880 PROTEIN"/>
    <property type="match status" value="1"/>
</dbReference>
<dbReference type="InterPro" id="IPR002575">
    <property type="entry name" value="Aminoglycoside_PTrfase"/>
</dbReference>
<sequence>MIEKVLKAYGIECIDCEIKPFGNGLINQTWKVFAPDGQYILQKVNTNVFQSPVDIADNTLIIKKYLDRVAPQYLFVAPIITITGAGIIEEGDGFYRLFPFVANSFTVDTVTEAEQAYHAAKQFGKFTRILEAFNPQNLKVTIPDFHNLSLRAVQYSMALKNANKERLKTANWAIEKVKEYLWIAEKFKQLQVENSLKTRVIHHDTKINNVLLHIESGRGLSVIDLDTVMPGYFISDVGDMMRTYLSAANEEEISFEKIKVRSDVFLAIYKGYMEEMRRSLNLREQELFIYSGQFMIFMQTLRFLTDYLNNDVYYPVSHAEHNLLRAKNQITLLMEYTKSELEFKQIIENYETQLESLNGGLSMNV</sequence>
<dbReference type="InterPro" id="IPR011009">
    <property type="entry name" value="Kinase-like_dom_sf"/>
</dbReference>
<gene>
    <name evidence="2" type="ORF">ACFOUY_13295</name>
</gene>
<dbReference type="SUPFAM" id="SSF56112">
    <property type="entry name" value="Protein kinase-like (PK-like)"/>
    <property type="match status" value="1"/>
</dbReference>